<dbReference type="EMBL" id="JACEEZ010022325">
    <property type="protein sequence ID" value="KAG0712510.1"/>
    <property type="molecule type" value="Genomic_DNA"/>
</dbReference>
<protein>
    <submittedName>
        <fullName evidence="2">Uncharacterized protein</fullName>
    </submittedName>
</protein>
<accession>A0A8J4XRS3</accession>
<dbReference type="AlphaFoldDB" id="A0A8J4XRS3"/>
<sequence length="87" mass="9127">MDPHPKPPAVGAGIPAGTVLETRDPGSTWCGLDGSGPTTIRNRHHLRPLTCVQAHDDGTTAMPGATHPAKEGLNATDRHHATCWTTC</sequence>
<comment type="caution">
    <text evidence="2">The sequence shown here is derived from an EMBL/GenBank/DDBJ whole genome shotgun (WGS) entry which is preliminary data.</text>
</comment>
<evidence type="ECO:0000313" key="2">
    <source>
        <dbReference type="EMBL" id="KAG0712510.1"/>
    </source>
</evidence>
<name>A0A8J4XRS3_CHIOP</name>
<keyword evidence="3" id="KW-1185">Reference proteome</keyword>
<reference evidence="2" key="1">
    <citation type="submission" date="2020-07" db="EMBL/GenBank/DDBJ databases">
        <title>The High-quality genome of the commercially important snow crab, Chionoecetes opilio.</title>
        <authorList>
            <person name="Jeong J.-H."/>
            <person name="Ryu S."/>
        </authorList>
    </citation>
    <scope>NUCLEOTIDE SEQUENCE</scope>
    <source>
        <strain evidence="2">MADBK_172401_WGS</strain>
        <tissue evidence="2">Digestive gland</tissue>
    </source>
</reference>
<dbReference type="Proteomes" id="UP000770661">
    <property type="component" value="Unassembled WGS sequence"/>
</dbReference>
<organism evidence="2 3">
    <name type="scientific">Chionoecetes opilio</name>
    <name type="common">Atlantic snow crab</name>
    <name type="synonym">Cancer opilio</name>
    <dbReference type="NCBI Taxonomy" id="41210"/>
    <lineage>
        <taxon>Eukaryota</taxon>
        <taxon>Metazoa</taxon>
        <taxon>Ecdysozoa</taxon>
        <taxon>Arthropoda</taxon>
        <taxon>Crustacea</taxon>
        <taxon>Multicrustacea</taxon>
        <taxon>Malacostraca</taxon>
        <taxon>Eumalacostraca</taxon>
        <taxon>Eucarida</taxon>
        <taxon>Decapoda</taxon>
        <taxon>Pleocyemata</taxon>
        <taxon>Brachyura</taxon>
        <taxon>Eubrachyura</taxon>
        <taxon>Majoidea</taxon>
        <taxon>Majidae</taxon>
        <taxon>Chionoecetes</taxon>
    </lineage>
</organism>
<proteinExistence type="predicted"/>
<evidence type="ECO:0000313" key="3">
    <source>
        <dbReference type="Proteomes" id="UP000770661"/>
    </source>
</evidence>
<evidence type="ECO:0000256" key="1">
    <source>
        <dbReference type="SAM" id="MobiDB-lite"/>
    </source>
</evidence>
<gene>
    <name evidence="2" type="ORF">GWK47_018308</name>
</gene>
<feature type="region of interest" description="Disordered" evidence="1">
    <location>
        <begin position="1"/>
        <end position="21"/>
    </location>
</feature>